<dbReference type="GO" id="GO:0005886">
    <property type="term" value="C:plasma membrane"/>
    <property type="evidence" value="ECO:0007669"/>
    <property type="project" value="TreeGrafter"/>
</dbReference>
<dbReference type="CDD" id="cd00099">
    <property type="entry name" value="IgV"/>
    <property type="match status" value="1"/>
</dbReference>
<dbReference type="Gene3D" id="2.60.40.10">
    <property type="entry name" value="Immunoglobulins"/>
    <property type="match status" value="1"/>
</dbReference>
<name>A0A3B4XI22_SERLL</name>
<reference evidence="4" key="1">
    <citation type="submission" date="2025-08" db="UniProtKB">
        <authorList>
            <consortium name="Ensembl"/>
        </authorList>
    </citation>
    <scope>IDENTIFICATION</scope>
</reference>
<dbReference type="InterPro" id="IPR050413">
    <property type="entry name" value="TCR_beta_variable"/>
</dbReference>
<evidence type="ECO:0000313" key="4">
    <source>
        <dbReference type="Ensembl" id="ENSSLDP00000015842.1"/>
    </source>
</evidence>
<dbReference type="InterPro" id="IPR036179">
    <property type="entry name" value="Ig-like_dom_sf"/>
</dbReference>
<dbReference type="Ensembl" id="ENSSLDT00000016426.1">
    <property type="protein sequence ID" value="ENSSLDP00000015842.1"/>
    <property type="gene ID" value="ENSSLDG00000012581.1"/>
</dbReference>
<keyword evidence="1" id="KW-0732">Signal</keyword>
<accession>A0A3B4XI22</accession>
<dbReference type="InterPro" id="IPR013106">
    <property type="entry name" value="Ig_V-set"/>
</dbReference>
<dbReference type="GO" id="GO:0007166">
    <property type="term" value="P:cell surface receptor signaling pathway"/>
    <property type="evidence" value="ECO:0007669"/>
    <property type="project" value="TreeGrafter"/>
</dbReference>
<dbReference type="InterPro" id="IPR013783">
    <property type="entry name" value="Ig-like_fold"/>
</dbReference>
<dbReference type="STRING" id="1841481.ENSSLDP00000015842"/>
<protein>
    <recommendedName>
        <fullName evidence="3">Immunoglobulin V-set domain-containing protein</fullName>
    </recommendedName>
</protein>
<reference evidence="4" key="2">
    <citation type="submission" date="2025-09" db="UniProtKB">
        <authorList>
            <consortium name="Ensembl"/>
        </authorList>
    </citation>
    <scope>IDENTIFICATION</scope>
</reference>
<sequence length="135" mass="15482">MLNMKTTLLRCLGCVLKKHVIKSSLHLSTGVSLSKEMQVLQTPAELLRPLNDSVKLECTYKNPDFNTFLWYQRSKGETALKLIGYIYYKTQFIEPSFRGHFNMSVDRGNTVYLHIQSLKHPEHSAEYFAAARSAP</sequence>
<evidence type="ECO:0000259" key="3">
    <source>
        <dbReference type="SMART" id="SM00406"/>
    </source>
</evidence>
<evidence type="ECO:0000256" key="1">
    <source>
        <dbReference type="ARBA" id="ARBA00022729"/>
    </source>
</evidence>
<evidence type="ECO:0000313" key="5">
    <source>
        <dbReference type="Proteomes" id="UP000261360"/>
    </source>
</evidence>
<dbReference type="SMART" id="SM00406">
    <property type="entry name" value="IGv"/>
    <property type="match status" value="1"/>
</dbReference>
<dbReference type="GeneTree" id="ENSGT00940000170858"/>
<dbReference type="PANTHER" id="PTHR23268">
    <property type="entry name" value="T-CELL RECEPTOR BETA CHAIN"/>
    <property type="match status" value="1"/>
</dbReference>
<dbReference type="Proteomes" id="UP000261360">
    <property type="component" value="Unplaced"/>
</dbReference>
<dbReference type="AlphaFoldDB" id="A0A3B4XI22"/>
<feature type="domain" description="Immunoglobulin V-set" evidence="3">
    <location>
        <begin position="53"/>
        <end position="131"/>
    </location>
</feature>
<keyword evidence="5" id="KW-1185">Reference proteome</keyword>
<evidence type="ECO:0000256" key="2">
    <source>
        <dbReference type="ARBA" id="ARBA00022859"/>
    </source>
</evidence>
<dbReference type="SUPFAM" id="SSF48726">
    <property type="entry name" value="Immunoglobulin"/>
    <property type="match status" value="1"/>
</dbReference>
<dbReference type="GO" id="GO:0002376">
    <property type="term" value="P:immune system process"/>
    <property type="evidence" value="ECO:0007669"/>
    <property type="project" value="UniProtKB-KW"/>
</dbReference>
<dbReference type="PANTHER" id="PTHR23268:SF28">
    <property type="entry name" value="T CELL RECEPTOR BETA VARIABLE 19"/>
    <property type="match status" value="1"/>
</dbReference>
<organism evidence="4 5">
    <name type="scientific">Seriola lalandi dorsalis</name>
    <dbReference type="NCBI Taxonomy" id="1841481"/>
    <lineage>
        <taxon>Eukaryota</taxon>
        <taxon>Metazoa</taxon>
        <taxon>Chordata</taxon>
        <taxon>Craniata</taxon>
        <taxon>Vertebrata</taxon>
        <taxon>Euteleostomi</taxon>
        <taxon>Actinopterygii</taxon>
        <taxon>Neopterygii</taxon>
        <taxon>Teleostei</taxon>
        <taxon>Neoteleostei</taxon>
        <taxon>Acanthomorphata</taxon>
        <taxon>Carangaria</taxon>
        <taxon>Carangiformes</taxon>
        <taxon>Carangidae</taxon>
        <taxon>Seriola</taxon>
    </lineage>
</organism>
<dbReference type="Pfam" id="PF07686">
    <property type="entry name" value="V-set"/>
    <property type="match status" value="1"/>
</dbReference>
<keyword evidence="2" id="KW-0391">Immunity</keyword>
<proteinExistence type="predicted"/>